<keyword evidence="3" id="KW-0223">Dioxygenase</keyword>
<feature type="region of interest" description="Disordered" evidence="7">
    <location>
        <begin position="112"/>
        <end position="134"/>
    </location>
</feature>
<dbReference type="SUPFAM" id="SSF48113">
    <property type="entry name" value="Heme-dependent peroxidases"/>
    <property type="match status" value="1"/>
</dbReference>
<dbReference type="SUPFAM" id="SSF48264">
    <property type="entry name" value="Cytochrome P450"/>
    <property type="match status" value="1"/>
</dbReference>
<keyword evidence="9" id="KW-1185">Reference proteome</keyword>
<keyword evidence="5 6" id="KW-0408">Iron</keyword>
<dbReference type="GO" id="GO:0016705">
    <property type="term" value="F:oxidoreductase activity, acting on paired donors, with incorporation or reduction of molecular oxygen"/>
    <property type="evidence" value="ECO:0007669"/>
    <property type="project" value="InterPro"/>
</dbReference>
<proteinExistence type="predicted"/>
<evidence type="ECO:0000256" key="6">
    <source>
        <dbReference type="PIRSR" id="PIRSR619791-2"/>
    </source>
</evidence>
<dbReference type="InterPro" id="IPR034812">
    <property type="entry name" value="Ppo-like_N"/>
</dbReference>
<sequence length="1252" mass="139773">MSHAIHHALRNAPVNKPYAPWIHHLQDKWLSTRPFQDEVKPTSLLQLEVEAGDEAPPIRVAGQELIVKETILETKPGPGPTEPVALAQQRKPYNDTSKMAETRRVYPIMDNIPAWSQSNGSSSNSNDDGPPEPEITLFEELKAKISGSLEDLKTLLKAMKAPLPTETGDGSVLDEQAHIDSLADKFANVCKDLVSEGFTLPKLLEAGAAMADGKMVNDKKYYMEALVEAAAKLPDDFTGGKITDQFVTTLWNDLAHPPQTLLGDEYQFRQPDGSKNSYQNPQIGAAGMPYARTVAPKTLQSGTLPDPGVLFDTLMARKETQEHPNRISSMLFYLASIIIHDVFRTDHKDYRKSDTSSYLDLAPLYGSKWEDQKRMRTFKDGKIIPDCFSETRLLSFPPGVGCILIMFNRYHNYVVEQLASINEGGRFTPSDKTVPRYGETLNKIEDDLFQTARLIVCGLYVNMILIDYVRTILNLNRTDSNWQLNPRKDIPGVAQGTGNQVSAEFNLVYRWHASVSARDEKWTEELSAQMWAGTGKNMNEVPQYEIIKKLGGIEATNQALEPNQRQFPALDSEKFERISEGPYKGYFKDDDIAAILTGSIEDCANAMGPQQIPIVLRAVEILGIQQARTWQLATLNEFRKHFKLEPHKTFSDITKNVEVAEALKHLYDTPDNVELYPGLVVEDAKIPKKPGSGLCPSFTTSRGVLSDAVALVRGDRFYTTSYTPASLTNWGYKEASSDLAIDNGCVCYKLFMRTLPNNYDPSSVYVHYPMTIPSETRIILQGLEKDHKYNFDKPAPIKPPVLIFSYETATKVMENQELFKVTWGKAIEFLMGTKGKDFMLAGDDTANADSRKLMEKALYRGGSSRGIPAGNEKWLTAVKTYYENITTELLKQHSYKLGKLNQVDIIRDVGNMAHVHFSADLFGLPLKTEKFPHGIFTEKQLYLVMAAVFICVFFDVDPAKSFPLRQSAYEATQKLGQVLELEVGAIAKGGALAERIISRVHPSESPALKDYGAHMIAQLLKTDSDVKSLVWGNIIGTCGGMVANQGQLFGQALDYLFTEGAEHIPAVADLAKQDTPEAFEKLMHYFMEFSRLNGETGVFRYVTQSTSLTDNGIKYDLKPGDKIMVNLKSASRDPKVFGTKGRDPNKVNTALDTPLDAYIHLGYGPHQCLGLPMVRVALTTMLKTIFKACPNLRPATVAIGRQSVPSSVKKILKEFQPGDLAKIPEGWHFHAYLTEDWDMFFPFPTSLKVNWD</sequence>
<dbReference type="Pfam" id="PF00067">
    <property type="entry name" value="p450"/>
    <property type="match status" value="1"/>
</dbReference>
<dbReference type="Proteomes" id="UP000192596">
    <property type="component" value="Unassembled WGS sequence"/>
</dbReference>
<evidence type="ECO:0000313" key="9">
    <source>
        <dbReference type="Proteomes" id="UP000192596"/>
    </source>
</evidence>
<evidence type="ECO:0000256" key="7">
    <source>
        <dbReference type="SAM" id="MobiDB-lite"/>
    </source>
</evidence>
<comment type="subunit">
    <text evidence="1">Homotetramer.</text>
</comment>
<dbReference type="STRING" id="1507870.A0A1V8TDE4"/>
<dbReference type="Gene3D" id="1.10.630.10">
    <property type="entry name" value="Cytochrome P450"/>
    <property type="match status" value="1"/>
</dbReference>
<gene>
    <name evidence="8" type="ORF">B0A48_06114</name>
</gene>
<dbReference type="OrthoDB" id="823504at2759"/>
<feature type="compositionally biased region" description="Low complexity" evidence="7">
    <location>
        <begin position="118"/>
        <end position="128"/>
    </location>
</feature>
<name>A0A1V8TDE4_9PEZI</name>
<dbReference type="GO" id="GO:0004601">
    <property type="term" value="F:peroxidase activity"/>
    <property type="evidence" value="ECO:0007669"/>
    <property type="project" value="InterPro"/>
</dbReference>
<keyword evidence="6" id="KW-0349">Heme</keyword>
<dbReference type="Gene3D" id="1.10.640.10">
    <property type="entry name" value="Haem peroxidase domain superfamily, animal type"/>
    <property type="match status" value="1"/>
</dbReference>
<dbReference type="GO" id="GO:0006631">
    <property type="term" value="P:fatty acid metabolic process"/>
    <property type="evidence" value="ECO:0007669"/>
    <property type="project" value="UniProtKB-ARBA"/>
</dbReference>
<dbReference type="PANTHER" id="PTHR11903">
    <property type="entry name" value="PROSTAGLANDIN G/H SYNTHASE"/>
    <property type="match status" value="1"/>
</dbReference>
<comment type="caution">
    <text evidence="8">The sequence shown here is derived from an EMBL/GenBank/DDBJ whole genome shotgun (WGS) entry which is preliminary data.</text>
</comment>
<evidence type="ECO:0000256" key="3">
    <source>
        <dbReference type="ARBA" id="ARBA00022964"/>
    </source>
</evidence>
<dbReference type="GO" id="GO:0006979">
    <property type="term" value="P:response to oxidative stress"/>
    <property type="evidence" value="ECO:0007669"/>
    <property type="project" value="InterPro"/>
</dbReference>
<evidence type="ECO:0000313" key="8">
    <source>
        <dbReference type="EMBL" id="OQO09222.1"/>
    </source>
</evidence>
<keyword evidence="2 6" id="KW-0479">Metal-binding</keyword>
<dbReference type="EMBL" id="NAJO01000011">
    <property type="protein sequence ID" value="OQO09222.1"/>
    <property type="molecule type" value="Genomic_DNA"/>
</dbReference>
<protein>
    <recommendedName>
        <fullName evidence="10">Linoleate 8R-lipoxygenase</fullName>
    </recommendedName>
</protein>
<dbReference type="GO" id="GO:0051213">
    <property type="term" value="F:dioxygenase activity"/>
    <property type="evidence" value="ECO:0007669"/>
    <property type="project" value="UniProtKB-KW"/>
</dbReference>
<reference evidence="9" key="1">
    <citation type="submission" date="2017-03" db="EMBL/GenBank/DDBJ databases">
        <title>Genomes of endolithic fungi from Antarctica.</title>
        <authorList>
            <person name="Coleine C."/>
            <person name="Masonjones S."/>
            <person name="Stajich J.E."/>
        </authorList>
    </citation>
    <scope>NUCLEOTIDE SEQUENCE [LARGE SCALE GENOMIC DNA]</scope>
    <source>
        <strain evidence="9">CCFEE 5527</strain>
    </source>
</reference>
<dbReference type="AlphaFoldDB" id="A0A1V8TDE4"/>
<dbReference type="Pfam" id="PF03098">
    <property type="entry name" value="An_peroxidase"/>
    <property type="match status" value="2"/>
</dbReference>
<evidence type="ECO:0000256" key="5">
    <source>
        <dbReference type="ARBA" id="ARBA00023004"/>
    </source>
</evidence>
<dbReference type="CDD" id="cd20612">
    <property type="entry name" value="CYP_LDS-like_C"/>
    <property type="match status" value="1"/>
</dbReference>
<dbReference type="GO" id="GO:0020037">
    <property type="term" value="F:heme binding"/>
    <property type="evidence" value="ECO:0007669"/>
    <property type="project" value="InterPro"/>
</dbReference>
<evidence type="ECO:0008006" key="10">
    <source>
        <dbReference type="Google" id="ProtNLM"/>
    </source>
</evidence>
<dbReference type="GO" id="GO:0004497">
    <property type="term" value="F:monooxygenase activity"/>
    <property type="evidence" value="ECO:0007669"/>
    <property type="project" value="InterPro"/>
</dbReference>
<evidence type="ECO:0000256" key="4">
    <source>
        <dbReference type="ARBA" id="ARBA00023002"/>
    </source>
</evidence>
<organism evidence="8 9">
    <name type="scientific">Cryoendolithus antarcticus</name>
    <dbReference type="NCBI Taxonomy" id="1507870"/>
    <lineage>
        <taxon>Eukaryota</taxon>
        <taxon>Fungi</taxon>
        <taxon>Dikarya</taxon>
        <taxon>Ascomycota</taxon>
        <taxon>Pezizomycotina</taxon>
        <taxon>Dothideomycetes</taxon>
        <taxon>Dothideomycetidae</taxon>
        <taxon>Cladosporiales</taxon>
        <taxon>Cladosporiaceae</taxon>
        <taxon>Cryoendolithus</taxon>
    </lineage>
</organism>
<dbReference type="PROSITE" id="PS50292">
    <property type="entry name" value="PEROXIDASE_3"/>
    <property type="match status" value="1"/>
</dbReference>
<dbReference type="InterPro" id="IPR019791">
    <property type="entry name" value="Haem_peroxidase_animal"/>
</dbReference>
<dbReference type="GO" id="GO:0005506">
    <property type="term" value="F:iron ion binding"/>
    <property type="evidence" value="ECO:0007669"/>
    <property type="project" value="InterPro"/>
</dbReference>
<evidence type="ECO:0000256" key="1">
    <source>
        <dbReference type="ARBA" id="ARBA00011881"/>
    </source>
</evidence>
<dbReference type="InterPro" id="IPR037120">
    <property type="entry name" value="Haem_peroxidase_sf_animal"/>
</dbReference>
<dbReference type="InParanoid" id="A0A1V8TDE4"/>
<dbReference type="InterPro" id="IPR010255">
    <property type="entry name" value="Haem_peroxidase_sf"/>
</dbReference>
<dbReference type="InterPro" id="IPR001128">
    <property type="entry name" value="Cyt_P450"/>
</dbReference>
<dbReference type="InterPro" id="IPR036396">
    <property type="entry name" value="Cyt_P450_sf"/>
</dbReference>
<dbReference type="CDD" id="cd09817">
    <property type="entry name" value="linoleate_diol_synthase_like"/>
    <property type="match status" value="1"/>
</dbReference>
<dbReference type="PANTHER" id="PTHR11903:SF13">
    <property type="entry name" value="LINOLEATE 10R-LIPOXYGENASE"/>
    <property type="match status" value="1"/>
</dbReference>
<accession>A0A1V8TDE4</accession>
<keyword evidence="4" id="KW-0560">Oxidoreductase</keyword>
<dbReference type="PRINTS" id="PR00457">
    <property type="entry name" value="ANPEROXIDASE"/>
</dbReference>
<feature type="binding site" description="axial binding residue" evidence="6">
    <location>
        <position position="512"/>
    </location>
    <ligand>
        <name>heme b</name>
        <dbReference type="ChEBI" id="CHEBI:60344"/>
    </ligand>
    <ligandPart>
        <name>Fe</name>
        <dbReference type="ChEBI" id="CHEBI:18248"/>
    </ligandPart>
</feature>
<evidence type="ECO:0000256" key="2">
    <source>
        <dbReference type="ARBA" id="ARBA00022723"/>
    </source>
</evidence>
<dbReference type="InterPro" id="IPR050783">
    <property type="entry name" value="Oxylipin_biosynth_metab"/>
</dbReference>